<evidence type="ECO:0000259" key="7">
    <source>
        <dbReference type="PROSITE" id="PS50111"/>
    </source>
</evidence>
<evidence type="ECO:0000259" key="9">
    <source>
        <dbReference type="PROSITE" id="PS50885"/>
    </source>
</evidence>
<dbReference type="EMBL" id="FOVR01000031">
    <property type="protein sequence ID" value="SFP20828.1"/>
    <property type="molecule type" value="Genomic_DNA"/>
</dbReference>
<dbReference type="Gene3D" id="1.10.287.950">
    <property type="entry name" value="Methyl-accepting chemotaxis protein"/>
    <property type="match status" value="1"/>
</dbReference>
<dbReference type="PROSITE" id="PS50111">
    <property type="entry name" value="CHEMOTAXIS_TRANSDUC_2"/>
    <property type="match status" value="1"/>
</dbReference>
<dbReference type="Proteomes" id="UP000199236">
    <property type="component" value="Unassembled WGS sequence"/>
</dbReference>
<dbReference type="AlphaFoldDB" id="A0A1I5NG93"/>
<evidence type="ECO:0000259" key="10">
    <source>
        <dbReference type="PROSITE" id="PS50906"/>
    </source>
</evidence>
<proteinExistence type="inferred from homology"/>
<dbReference type="Gene3D" id="6.10.340.10">
    <property type="match status" value="1"/>
</dbReference>
<dbReference type="InterPro" id="IPR013587">
    <property type="entry name" value="Nitrate/nitrite_sensing"/>
</dbReference>
<evidence type="ECO:0000256" key="4">
    <source>
        <dbReference type="ARBA" id="ARBA00029447"/>
    </source>
</evidence>
<evidence type="ECO:0000256" key="5">
    <source>
        <dbReference type="PROSITE-ProRule" id="PRU00284"/>
    </source>
</evidence>
<comment type="similarity">
    <text evidence="4">Belongs to the methyl-accepting chemotaxis (MCP) protein family.</text>
</comment>
<sequence length="775" mass="83237">MLSIFNNLSLSARIAVLALIPLCAVVGVGISDLLKEREKATVAQSVADVVALAPVVSGLVHELQKERGTSAGFIGSKGAKFADSIGQRRADTDRALKAFRASIPEAIGRLDFSGFKVPFEKAVSELDNLDSVRANVDSFSINVPKMAGYYTPLIAELLNMVESVALTSDDGRVVRLMVSYIAFLQAKERAGIERAMGANGFGAGRFAEPVYRKFVGLEAMQRSFMSIFDRFGHEQAKEAWRSVLKGEEQSTVDQMRAVANMAPFGGDVAEISGPQWFEASTRRIDQMKIIEDRIAEGIVSTTTDLANGAKRDFWIIFALLAFLTSVVIGLSVIIGRSITKPLYCLAENMTYLAQNDTNVLINGQSRKDEIGNMARAVAVFRDNAVERLRLERAQQTERARERIRQRELETLVGNFKNVIDQTLKSVDGQADSMKGSARTLSSVANQASNEANMAERASEEASCNVQSIAGATDHMVSSVRDVAGRASHANQMVSKATEIATATNQDVGSLAEAAERIGTVVGLIRDIADQTNLLALNATIEAARAGEMGKGFAVVAAEVKELASQTSKATEEIGSQISGVQQLTENAVQSIARISETVGEISTITESITSAVEEQEQSTQKIAGSIQKASSEVDAARKNAQGASDVIGETAGEAGTVEQAADLLTNAAAQLGQEVESFLESVARDVEERRADLKTKMMQVTLVDAEGHRATGTIMTLSEEGCRIETSASFREGQTVQLEFADGESVSANLSGRDGKIISLRFMQSYAQADWLKTA</sequence>
<feature type="domain" description="HAMP" evidence="9">
    <location>
        <begin position="336"/>
        <end position="389"/>
    </location>
</feature>
<dbReference type="GO" id="GO:0007165">
    <property type="term" value="P:signal transduction"/>
    <property type="evidence" value="ECO:0007669"/>
    <property type="project" value="UniProtKB-KW"/>
</dbReference>
<dbReference type="Pfam" id="PF08376">
    <property type="entry name" value="NIT"/>
    <property type="match status" value="1"/>
</dbReference>
<dbReference type="RefSeq" id="WP_090075755.1">
    <property type="nucleotide sequence ID" value="NZ_FOVR01000031.1"/>
</dbReference>
<evidence type="ECO:0000313" key="12">
    <source>
        <dbReference type="Proteomes" id="UP000199236"/>
    </source>
</evidence>
<evidence type="ECO:0000256" key="6">
    <source>
        <dbReference type="SAM" id="Phobius"/>
    </source>
</evidence>
<keyword evidence="3 5" id="KW-0807">Transducer</keyword>
<comment type="subcellular location">
    <subcellularLocation>
        <location evidence="1">Cell inner membrane</location>
        <topology evidence="1">Multi-pass membrane protein</topology>
    </subcellularLocation>
</comment>
<dbReference type="STRING" id="655353.SAMN04488056_1311"/>
<evidence type="ECO:0000256" key="2">
    <source>
        <dbReference type="ARBA" id="ARBA00022519"/>
    </source>
</evidence>
<dbReference type="InterPro" id="IPR003660">
    <property type="entry name" value="HAMP_dom"/>
</dbReference>
<feature type="domain" description="NIT" evidence="10">
    <location>
        <begin position="54"/>
        <end position="305"/>
    </location>
</feature>
<dbReference type="OrthoDB" id="2489132at2"/>
<dbReference type="Pfam" id="PF00015">
    <property type="entry name" value="MCPsignal"/>
    <property type="match status" value="1"/>
</dbReference>
<evidence type="ECO:0000313" key="11">
    <source>
        <dbReference type="EMBL" id="SFP20828.1"/>
    </source>
</evidence>
<gene>
    <name evidence="11" type="ORF">SAMN04488056_1311</name>
</gene>
<keyword evidence="2" id="KW-1003">Cell membrane</keyword>
<dbReference type="GO" id="GO:0005886">
    <property type="term" value="C:plasma membrane"/>
    <property type="evidence" value="ECO:0007669"/>
    <property type="project" value="UniProtKB-SubCell"/>
</dbReference>
<dbReference type="PANTHER" id="PTHR32089:SF112">
    <property type="entry name" value="LYSOZYME-LIKE PROTEIN-RELATED"/>
    <property type="match status" value="1"/>
</dbReference>
<protein>
    <submittedName>
        <fullName evidence="11">Methyl-accepting chemotaxis protein</fullName>
    </submittedName>
</protein>
<dbReference type="PROSITE" id="PS50192">
    <property type="entry name" value="T_SNARE"/>
    <property type="match status" value="1"/>
</dbReference>
<dbReference type="PROSITE" id="PS50885">
    <property type="entry name" value="HAMP"/>
    <property type="match status" value="1"/>
</dbReference>
<dbReference type="InterPro" id="IPR010910">
    <property type="entry name" value="Nitrate/nitrite_sensing_bac"/>
</dbReference>
<dbReference type="SMART" id="SM00283">
    <property type="entry name" value="MA"/>
    <property type="match status" value="1"/>
</dbReference>
<keyword evidence="6" id="KW-0472">Membrane</keyword>
<dbReference type="PANTHER" id="PTHR32089">
    <property type="entry name" value="METHYL-ACCEPTING CHEMOTAXIS PROTEIN MCPB"/>
    <property type="match status" value="1"/>
</dbReference>
<keyword evidence="6" id="KW-1133">Transmembrane helix</keyword>
<keyword evidence="2" id="KW-0997">Cell inner membrane</keyword>
<keyword evidence="6" id="KW-0812">Transmembrane</keyword>
<feature type="domain" description="T-SNARE coiled-coil homology" evidence="8">
    <location>
        <begin position="581"/>
        <end position="643"/>
    </location>
</feature>
<dbReference type="PROSITE" id="PS50906">
    <property type="entry name" value="NIT"/>
    <property type="match status" value="1"/>
</dbReference>
<organism evidence="11 12">
    <name type="scientific">Cohaesibacter marisflavi</name>
    <dbReference type="NCBI Taxonomy" id="655353"/>
    <lineage>
        <taxon>Bacteria</taxon>
        <taxon>Pseudomonadati</taxon>
        <taxon>Pseudomonadota</taxon>
        <taxon>Alphaproteobacteria</taxon>
        <taxon>Hyphomicrobiales</taxon>
        <taxon>Cohaesibacteraceae</taxon>
    </lineage>
</organism>
<evidence type="ECO:0000256" key="1">
    <source>
        <dbReference type="ARBA" id="ARBA00004429"/>
    </source>
</evidence>
<keyword evidence="12" id="KW-1185">Reference proteome</keyword>
<dbReference type="SUPFAM" id="SSF58104">
    <property type="entry name" value="Methyl-accepting chemotaxis protein (MCP) signaling domain"/>
    <property type="match status" value="1"/>
</dbReference>
<feature type="domain" description="Methyl-accepting transducer" evidence="7">
    <location>
        <begin position="436"/>
        <end position="655"/>
    </location>
</feature>
<feature type="transmembrane region" description="Helical" evidence="6">
    <location>
        <begin position="313"/>
        <end position="334"/>
    </location>
</feature>
<accession>A0A1I5NG93</accession>
<reference evidence="11 12" key="1">
    <citation type="submission" date="2016-10" db="EMBL/GenBank/DDBJ databases">
        <authorList>
            <person name="de Groot N.N."/>
        </authorList>
    </citation>
    <scope>NUCLEOTIDE SEQUENCE [LARGE SCALE GENOMIC DNA]</scope>
    <source>
        <strain evidence="11 12">CGMCC 1.9157</strain>
    </source>
</reference>
<evidence type="ECO:0000256" key="3">
    <source>
        <dbReference type="ARBA" id="ARBA00023224"/>
    </source>
</evidence>
<dbReference type="InterPro" id="IPR000727">
    <property type="entry name" value="T_SNARE_dom"/>
</dbReference>
<dbReference type="InterPro" id="IPR004089">
    <property type="entry name" value="MCPsignal_dom"/>
</dbReference>
<evidence type="ECO:0000259" key="8">
    <source>
        <dbReference type="PROSITE" id="PS50192"/>
    </source>
</evidence>
<feature type="transmembrane region" description="Helical" evidence="6">
    <location>
        <begin position="12"/>
        <end position="34"/>
    </location>
</feature>
<name>A0A1I5NG93_9HYPH</name>